<dbReference type="Pfam" id="PF18803">
    <property type="entry name" value="CxC2"/>
    <property type="match status" value="1"/>
</dbReference>
<reference evidence="4" key="1">
    <citation type="journal article" date="2014" name="Proc. Natl. Acad. Sci. U.S.A.">
        <title>Extensive sampling of basidiomycete genomes demonstrates inadequacy of the white-rot/brown-rot paradigm for wood decay fungi.</title>
        <authorList>
            <person name="Riley R."/>
            <person name="Salamov A.A."/>
            <person name="Brown D.W."/>
            <person name="Nagy L.G."/>
            <person name="Floudas D."/>
            <person name="Held B.W."/>
            <person name="Levasseur A."/>
            <person name="Lombard V."/>
            <person name="Morin E."/>
            <person name="Otillar R."/>
            <person name="Lindquist E.A."/>
            <person name="Sun H."/>
            <person name="LaButti K.M."/>
            <person name="Schmutz J."/>
            <person name="Jabbour D."/>
            <person name="Luo H."/>
            <person name="Baker S.E."/>
            <person name="Pisabarro A.G."/>
            <person name="Walton J.D."/>
            <person name="Blanchette R.A."/>
            <person name="Henrissat B."/>
            <person name="Martin F."/>
            <person name="Cullen D."/>
            <person name="Hibbett D.S."/>
            <person name="Grigoriev I.V."/>
        </authorList>
    </citation>
    <scope>NUCLEOTIDE SEQUENCE [LARGE SCALE GENOMIC DNA]</scope>
    <source>
        <strain evidence="4">MUCL 33604</strain>
    </source>
</reference>
<dbReference type="InParanoid" id="A0A067PGU5"/>
<keyword evidence="4" id="KW-1185">Reference proteome</keyword>
<feature type="domain" description="CxC2-like cysteine cluster KDZ transposase-associated" evidence="2">
    <location>
        <begin position="132"/>
        <end position="197"/>
    </location>
</feature>
<dbReference type="AlphaFoldDB" id="A0A067PGU5"/>
<evidence type="ECO:0000259" key="2">
    <source>
        <dbReference type="Pfam" id="PF18803"/>
    </source>
</evidence>
<sequence>MAFEAQVAEYLYHLFLCKLEPQLSLYPALPVLPASIVGECQWMASVIYEAFTHPIQSSQFTSTIQHWHFSPSNVEDAPDEDDPFLEDEEGDGDEHEIWEDEEDDVEEWKSVTELHHLLTNAELLAPLSTKGNGRNFTIVNVSGIHEVVVHFCNCGKRKLEFLQLLDLVIYPGSVKRPKKGFTFQVLDNFTSITWNVKPMLGNTTKPFSRRPSRRFHIWPKEFMHVVCQWRYLKVMKWHGFGHGLVRVVGPGDLALWCAACPQPGINLPSDWKDNGKSYLYTRIINLDGNMKAEQMVQKYINVPLMEGGGFMVGDQDYKASIRASIDNPPGGTCHNHQAVTQGNMGSKNLQVTGIGAAACGDTGLSALIPS</sequence>
<organism evidence="3 4">
    <name type="scientific">Jaapia argillacea MUCL 33604</name>
    <dbReference type="NCBI Taxonomy" id="933084"/>
    <lineage>
        <taxon>Eukaryota</taxon>
        <taxon>Fungi</taxon>
        <taxon>Dikarya</taxon>
        <taxon>Basidiomycota</taxon>
        <taxon>Agaricomycotina</taxon>
        <taxon>Agaricomycetes</taxon>
        <taxon>Agaricomycetidae</taxon>
        <taxon>Jaapiales</taxon>
        <taxon>Jaapiaceae</taxon>
        <taxon>Jaapia</taxon>
    </lineage>
</organism>
<feature type="region of interest" description="Disordered" evidence="1">
    <location>
        <begin position="71"/>
        <end position="96"/>
    </location>
</feature>
<dbReference type="OrthoDB" id="3149508at2759"/>
<dbReference type="HOGENOM" id="CLU_748149_0_0_1"/>
<dbReference type="EMBL" id="KL197731">
    <property type="protein sequence ID" value="KDQ53994.1"/>
    <property type="molecule type" value="Genomic_DNA"/>
</dbReference>
<accession>A0A067PGU5</accession>
<evidence type="ECO:0000313" key="3">
    <source>
        <dbReference type="EMBL" id="KDQ53994.1"/>
    </source>
</evidence>
<name>A0A067PGU5_9AGAM</name>
<evidence type="ECO:0000256" key="1">
    <source>
        <dbReference type="SAM" id="MobiDB-lite"/>
    </source>
</evidence>
<gene>
    <name evidence="3" type="ORF">JAAARDRAFT_197087</name>
</gene>
<protein>
    <recommendedName>
        <fullName evidence="2">CxC2-like cysteine cluster KDZ transposase-associated domain-containing protein</fullName>
    </recommendedName>
</protein>
<dbReference type="InterPro" id="IPR041457">
    <property type="entry name" value="CxC2_KDZ-assoc"/>
</dbReference>
<feature type="compositionally biased region" description="Acidic residues" evidence="1">
    <location>
        <begin position="76"/>
        <end position="96"/>
    </location>
</feature>
<proteinExistence type="predicted"/>
<dbReference type="Proteomes" id="UP000027265">
    <property type="component" value="Unassembled WGS sequence"/>
</dbReference>
<evidence type="ECO:0000313" key="4">
    <source>
        <dbReference type="Proteomes" id="UP000027265"/>
    </source>
</evidence>